<dbReference type="Proteomes" id="UP001396334">
    <property type="component" value="Unassembled WGS sequence"/>
</dbReference>
<feature type="region of interest" description="Disordered" evidence="1">
    <location>
        <begin position="216"/>
        <end position="236"/>
    </location>
</feature>
<reference evidence="2 3" key="1">
    <citation type="journal article" date="2024" name="G3 (Bethesda)">
        <title>Genome assembly of Hibiscus sabdariffa L. provides insights into metabolisms of medicinal natural products.</title>
        <authorList>
            <person name="Kim T."/>
        </authorList>
    </citation>
    <scope>NUCLEOTIDE SEQUENCE [LARGE SCALE GENOMIC DNA]</scope>
    <source>
        <strain evidence="2">TK-2024</strain>
        <tissue evidence="2">Old leaves</tissue>
    </source>
</reference>
<feature type="compositionally biased region" description="Low complexity" evidence="1">
    <location>
        <begin position="11"/>
        <end position="23"/>
    </location>
</feature>
<name>A0ABR2PUD0_9ROSI</name>
<sequence>MENPSDFGFSDVAATTAVDDPAASNHGGQPPDNYMWVDTPASLECLGSPISVELQPSNKKGRSLGVMEHHGGTGGVPLTEFDIVIGKVAVGEDSRQSVPSFCDKLLNSSDNNMGSKSIAELDVEVKNEDVRLGALVNAQESVDIIQEVDHLQHDRRVEHSLTIKDGTPVVNVHPLDVSDRVSKEANSDVPGGKMVVQISEGRASLKKQLVENIRTINEEDTGSQDLPAQVASQGKL</sequence>
<keyword evidence="3" id="KW-1185">Reference proteome</keyword>
<dbReference type="EMBL" id="JBBPBN010000052">
    <property type="protein sequence ID" value="KAK8991785.1"/>
    <property type="molecule type" value="Genomic_DNA"/>
</dbReference>
<accession>A0ABR2PUD0</accession>
<feature type="compositionally biased region" description="Polar residues" evidence="1">
    <location>
        <begin position="223"/>
        <end position="236"/>
    </location>
</feature>
<protein>
    <submittedName>
        <fullName evidence="2">Uncharacterized protein</fullName>
    </submittedName>
</protein>
<gene>
    <name evidence="2" type="ORF">V6N11_062777</name>
</gene>
<evidence type="ECO:0000313" key="2">
    <source>
        <dbReference type="EMBL" id="KAK8991785.1"/>
    </source>
</evidence>
<comment type="caution">
    <text evidence="2">The sequence shown here is derived from an EMBL/GenBank/DDBJ whole genome shotgun (WGS) entry which is preliminary data.</text>
</comment>
<organism evidence="2 3">
    <name type="scientific">Hibiscus sabdariffa</name>
    <name type="common">roselle</name>
    <dbReference type="NCBI Taxonomy" id="183260"/>
    <lineage>
        <taxon>Eukaryota</taxon>
        <taxon>Viridiplantae</taxon>
        <taxon>Streptophyta</taxon>
        <taxon>Embryophyta</taxon>
        <taxon>Tracheophyta</taxon>
        <taxon>Spermatophyta</taxon>
        <taxon>Magnoliopsida</taxon>
        <taxon>eudicotyledons</taxon>
        <taxon>Gunneridae</taxon>
        <taxon>Pentapetalae</taxon>
        <taxon>rosids</taxon>
        <taxon>malvids</taxon>
        <taxon>Malvales</taxon>
        <taxon>Malvaceae</taxon>
        <taxon>Malvoideae</taxon>
        <taxon>Hibiscus</taxon>
    </lineage>
</organism>
<evidence type="ECO:0000256" key="1">
    <source>
        <dbReference type="SAM" id="MobiDB-lite"/>
    </source>
</evidence>
<proteinExistence type="predicted"/>
<evidence type="ECO:0000313" key="3">
    <source>
        <dbReference type="Proteomes" id="UP001396334"/>
    </source>
</evidence>
<feature type="region of interest" description="Disordered" evidence="1">
    <location>
        <begin position="1"/>
        <end position="33"/>
    </location>
</feature>